<evidence type="ECO:0000259" key="1">
    <source>
        <dbReference type="Pfam" id="PF05838"/>
    </source>
</evidence>
<reference evidence="3" key="2">
    <citation type="submission" date="2021-09" db="EMBL/GenBank/DDBJ databases">
        <authorList>
            <person name="Gilroy R."/>
        </authorList>
    </citation>
    <scope>NUCLEOTIDE SEQUENCE</scope>
    <source>
        <strain evidence="3">ChiGjej2B2-19336</strain>
    </source>
</reference>
<dbReference type="InterPro" id="IPR008565">
    <property type="entry name" value="TtsA-like_GH18_dom"/>
</dbReference>
<dbReference type="AlphaFoldDB" id="A0A921DT87"/>
<dbReference type="InterPro" id="IPR023346">
    <property type="entry name" value="Lysozyme-like_dom_sf"/>
</dbReference>
<gene>
    <name evidence="3" type="ORF">K8W16_09330</name>
</gene>
<dbReference type="Pfam" id="PF09374">
    <property type="entry name" value="PG_binding_3"/>
    <property type="match status" value="1"/>
</dbReference>
<dbReference type="SUPFAM" id="SSF53955">
    <property type="entry name" value="Lysozyme-like"/>
    <property type="match status" value="1"/>
</dbReference>
<reference evidence="3" key="1">
    <citation type="journal article" date="2021" name="PeerJ">
        <title>Extensive microbial diversity within the chicken gut microbiome revealed by metagenomics and culture.</title>
        <authorList>
            <person name="Gilroy R."/>
            <person name="Ravi A."/>
            <person name="Getino M."/>
            <person name="Pursley I."/>
            <person name="Horton D.L."/>
            <person name="Alikhan N.F."/>
            <person name="Baker D."/>
            <person name="Gharbi K."/>
            <person name="Hall N."/>
            <person name="Watson M."/>
            <person name="Adriaenssens E.M."/>
            <person name="Foster-Nyarko E."/>
            <person name="Jarju S."/>
            <person name="Secka A."/>
            <person name="Antonio M."/>
            <person name="Oren A."/>
            <person name="Chaudhuri R.R."/>
            <person name="La Ragione R."/>
            <person name="Hildebrand F."/>
            <person name="Pallen M.J."/>
        </authorList>
    </citation>
    <scope>NUCLEOTIDE SEQUENCE</scope>
    <source>
        <strain evidence="3">ChiGjej2B2-19336</strain>
    </source>
</reference>
<feature type="domain" description="TtsA-like Glycoside hydrolase family 108" evidence="1">
    <location>
        <begin position="9"/>
        <end position="110"/>
    </location>
</feature>
<dbReference type="Pfam" id="PF05838">
    <property type="entry name" value="Glyco_hydro_108"/>
    <property type="match status" value="1"/>
</dbReference>
<dbReference type="InterPro" id="IPR018537">
    <property type="entry name" value="Peptidoglycan-bd_3"/>
</dbReference>
<evidence type="ECO:0000259" key="2">
    <source>
        <dbReference type="Pfam" id="PF09374"/>
    </source>
</evidence>
<sequence>MASFDVALEKLLQKEGGWCNVPGDKGGETYCGISSRSWPAWDGWSIIAKAKVHESYEEGPAAFSKHLAGIPTLYARVSQFYLKNFWSKACADTMPQALADEMLEQAVNLGVLRAVMFLQKTCNALNFRQGQTLFKDLSVDGTMGAKTLAALDSVLIGHSAGDVLRCLNLQQGNYYIALAAANPVQRKFLAGWLKRATEENDE</sequence>
<protein>
    <submittedName>
        <fullName evidence="3">Surface-binding protein</fullName>
    </submittedName>
</protein>
<evidence type="ECO:0000313" key="3">
    <source>
        <dbReference type="EMBL" id="HJD97832.1"/>
    </source>
</evidence>
<proteinExistence type="predicted"/>
<dbReference type="EMBL" id="DYZA01000187">
    <property type="protein sequence ID" value="HJD97832.1"/>
    <property type="molecule type" value="Genomic_DNA"/>
</dbReference>
<dbReference type="RefSeq" id="WP_294446275.1">
    <property type="nucleotide sequence ID" value="NZ_DYZA01000187.1"/>
</dbReference>
<name>A0A921DT87_9BACT</name>
<accession>A0A921DT87</accession>
<evidence type="ECO:0000313" key="4">
    <source>
        <dbReference type="Proteomes" id="UP000698963"/>
    </source>
</evidence>
<dbReference type="Gene3D" id="1.20.141.10">
    <property type="entry name" value="Chitosanase, subunit A, domain 1"/>
    <property type="match status" value="1"/>
</dbReference>
<comment type="caution">
    <text evidence="3">The sequence shown here is derived from an EMBL/GenBank/DDBJ whole genome shotgun (WGS) entry which is preliminary data.</text>
</comment>
<organism evidence="3 4">
    <name type="scientific">Mailhella massiliensis</name>
    <dbReference type="NCBI Taxonomy" id="1903261"/>
    <lineage>
        <taxon>Bacteria</taxon>
        <taxon>Pseudomonadati</taxon>
        <taxon>Thermodesulfobacteriota</taxon>
        <taxon>Desulfovibrionia</taxon>
        <taxon>Desulfovibrionales</taxon>
        <taxon>Desulfovibrionaceae</taxon>
        <taxon>Mailhella</taxon>
    </lineage>
</organism>
<feature type="domain" description="Peptidoglycan binding" evidence="2">
    <location>
        <begin position="114"/>
        <end position="197"/>
    </location>
</feature>
<dbReference type="Proteomes" id="UP000698963">
    <property type="component" value="Unassembled WGS sequence"/>
</dbReference>